<dbReference type="OrthoDB" id="8050875at2"/>
<evidence type="ECO:0000313" key="2">
    <source>
        <dbReference type="EMBL" id="RST83102.1"/>
    </source>
</evidence>
<name>A0A429YNX0_9HYPH</name>
<accession>A0A429YNX0</accession>
<proteinExistence type="predicted"/>
<keyword evidence="1" id="KW-1133">Transmembrane helix</keyword>
<keyword evidence="3" id="KW-1185">Reference proteome</keyword>
<dbReference type="InterPro" id="IPR029044">
    <property type="entry name" value="Nucleotide-diphossugar_trans"/>
</dbReference>
<evidence type="ECO:0000256" key="1">
    <source>
        <dbReference type="SAM" id="Phobius"/>
    </source>
</evidence>
<evidence type="ECO:0000313" key="3">
    <source>
        <dbReference type="Proteomes" id="UP000278398"/>
    </source>
</evidence>
<dbReference type="Proteomes" id="UP000278398">
    <property type="component" value="Unassembled WGS sequence"/>
</dbReference>
<protein>
    <submittedName>
        <fullName evidence="2">Uncharacterized protein</fullName>
    </submittedName>
</protein>
<organism evidence="2 3">
    <name type="scientific">Aquibium carbonis</name>
    <dbReference type="NCBI Taxonomy" id="2495581"/>
    <lineage>
        <taxon>Bacteria</taxon>
        <taxon>Pseudomonadati</taxon>
        <taxon>Pseudomonadota</taxon>
        <taxon>Alphaproteobacteria</taxon>
        <taxon>Hyphomicrobiales</taxon>
        <taxon>Phyllobacteriaceae</taxon>
        <taxon>Aquibium</taxon>
    </lineage>
</organism>
<feature type="transmembrane region" description="Helical" evidence="1">
    <location>
        <begin position="55"/>
        <end position="73"/>
    </location>
</feature>
<dbReference type="RefSeq" id="WP_126702250.1">
    <property type="nucleotide sequence ID" value="NZ_RWKW01000109.1"/>
</dbReference>
<dbReference type="SUPFAM" id="SSF53448">
    <property type="entry name" value="Nucleotide-diphospho-sugar transferases"/>
    <property type="match status" value="1"/>
</dbReference>
<sequence length="288" mass="32635">MRRLREYAARDLLIGKPLKAAFKVGRNAVMREAYCARRAEGLDALLARIEGLRGGVLAITIAFEIPWLIAYLADRFERFSQDAVLVVCDNSRTPARRVEIEAICRSAGVPYLALPPNPARHIDRSHGNALNWAFRHVVRRVEPKVFAFLDHDLFPPGPFALAPLVERQPVYGLRLDGIGSWSLWAGYAVFDFEQVGDRPLDFYPDPDRELFTGGRNWEHVYRHLDDRALAFGQFHSHAFEDMLDRDGKPLRCGIIDRWMHLGGASRFPDKIAASAFFQQVLDARQPGG</sequence>
<comment type="caution">
    <text evidence="2">The sequence shown here is derived from an EMBL/GenBank/DDBJ whole genome shotgun (WGS) entry which is preliminary data.</text>
</comment>
<gene>
    <name evidence="2" type="ORF">EJC49_22905</name>
</gene>
<keyword evidence="1" id="KW-0812">Transmembrane</keyword>
<keyword evidence="1" id="KW-0472">Membrane</keyword>
<dbReference type="AlphaFoldDB" id="A0A429YNX0"/>
<reference evidence="2 3" key="1">
    <citation type="submission" date="2018-12" db="EMBL/GenBank/DDBJ databases">
        <title>Mesorhizobium carbonis sp. nov., isolated from coal mine water.</title>
        <authorList>
            <person name="Xin W."/>
            <person name="Xu Z."/>
            <person name="Xiang F."/>
            <person name="Zhang J."/>
            <person name="Xi L."/>
            <person name="Liu J."/>
        </authorList>
    </citation>
    <scope>NUCLEOTIDE SEQUENCE [LARGE SCALE GENOMIC DNA]</scope>
    <source>
        <strain evidence="2 3">B2.3</strain>
    </source>
</reference>
<dbReference type="EMBL" id="RWKW01000109">
    <property type="protein sequence ID" value="RST83102.1"/>
    <property type="molecule type" value="Genomic_DNA"/>
</dbReference>